<evidence type="ECO:0000313" key="5">
    <source>
        <dbReference type="Proteomes" id="UP000834458"/>
    </source>
</evidence>
<dbReference type="SUPFAM" id="SSF52540">
    <property type="entry name" value="P-loop containing nucleoside triphosphate hydrolases"/>
    <property type="match status" value="1"/>
</dbReference>
<comment type="caution">
    <text evidence="4">The sequence shown here is derived from an EMBL/GenBank/DDBJ whole genome shotgun (WGS) entry which is preliminary data.</text>
</comment>
<dbReference type="GO" id="GO:0005524">
    <property type="term" value="F:ATP binding"/>
    <property type="evidence" value="ECO:0007669"/>
    <property type="project" value="UniProtKB-KW"/>
</dbReference>
<evidence type="ECO:0000313" key="4">
    <source>
        <dbReference type="EMBL" id="CAB5689906.1"/>
    </source>
</evidence>
<protein>
    <submittedName>
        <fullName evidence="4">Cell division inhibitor MinD</fullName>
    </submittedName>
</protein>
<dbReference type="GO" id="GO:0051782">
    <property type="term" value="P:negative regulation of cell division"/>
    <property type="evidence" value="ECO:0007669"/>
    <property type="project" value="TreeGrafter"/>
</dbReference>
<dbReference type="InterPro" id="IPR050625">
    <property type="entry name" value="ParA/MinD_ATPase"/>
</dbReference>
<keyword evidence="1" id="KW-0547">Nucleotide-binding</keyword>
<evidence type="ECO:0000256" key="1">
    <source>
        <dbReference type="ARBA" id="ARBA00022741"/>
    </source>
</evidence>
<dbReference type="GO" id="GO:0016887">
    <property type="term" value="F:ATP hydrolysis activity"/>
    <property type="evidence" value="ECO:0007669"/>
    <property type="project" value="TreeGrafter"/>
</dbReference>
<evidence type="ECO:0000259" key="3">
    <source>
        <dbReference type="Pfam" id="PF13614"/>
    </source>
</evidence>
<dbReference type="InterPro" id="IPR033875">
    <property type="entry name" value="FlhG"/>
</dbReference>
<proteinExistence type="predicted"/>
<sequence>MYSPPPWARQMASTESIEMSDVLSPLHPTKANTPGGEPRTIRTSNAHIIAVTSGKGGVGKTFVSANLAAALTRLGMRVLVLDADLGLANLDVVLNLYPKVTLHDVFTGKASLQDAVVTAPGGFHVLLAGSGMVEYSRLTPEVRNQLIHVIDTLAPNYDVVLLDTGAGISDVVLFSVSLAKEVLIVATPEPTSLTDAYAAIKVLATQQKRQNMRLVINQAIRPGDGRAITGQLQQVLNRFVNTESGLPMRLIHMGDIPADKAVRDAVMRRQLLLQATPGCAAALAVAQLASRIKSMLPAPQPE</sequence>
<dbReference type="Proteomes" id="UP000834458">
    <property type="component" value="Unassembled WGS sequence"/>
</dbReference>
<dbReference type="Pfam" id="PF13614">
    <property type="entry name" value="AAA_31"/>
    <property type="match status" value="1"/>
</dbReference>
<keyword evidence="2" id="KW-0067">ATP-binding</keyword>
<dbReference type="CDD" id="cd02038">
    <property type="entry name" value="FlhG-like"/>
    <property type="match status" value="1"/>
</dbReference>
<dbReference type="Gene3D" id="3.40.50.300">
    <property type="entry name" value="P-loop containing nucleotide triphosphate hydrolases"/>
    <property type="match status" value="1"/>
</dbReference>
<accession>A0AA35GJF6</accession>
<dbReference type="GO" id="GO:0009898">
    <property type="term" value="C:cytoplasmic side of plasma membrane"/>
    <property type="evidence" value="ECO:0007669"/>
    <property type="project" value="TreeGrafter"/>
</dbReference>
<gene>
    <name evidence="4" type="primary">ylxH</name>
    <name evidence="4" type="ORF">GHA_01957</name>
</gene>
<dbReference type="PIRSF" id="PIRSF003092">
    <property type="entry name" value="MinD"/>
    <property type="match status" value="1"/>
</dbReference>
<dbReference type="PANTHER" id="PTHR43384:SF4">
    <property type="entry name" value="CELLULOSE BIOSYNTHESIS PROTEIN BCSQ-RELATED"/>
    <property type="match status" value="1"/>
</dbReference>
<dbReference type="GO" id="GO:0005829">
    <property type="term" value="C:cytosol"/>
    <property type="evidence" value="ECO:0007669"/>
    <property type="project" value="TreeGrafter"/>
</dbReference>
<dbReference type="EMBL" id="CAHPSC010000024">
    <property type="protein sequence ID" value="CAB5689906.1"/>
    <property type="molecule type" value="Genomic_DNA"/>
</dbReference>
<dbReference type="AlphaFoldDB" id="A0AA35GJF6"/>
<dbReference type="PANTHER" id="PTHR43384">
    <property type="entry name" value="SEPTUM SITE-DETERMINING PROTEIN MIND HOMOLOG, CHLOROPLASTIC-RELATED"/>
    <property type="match status" value="1"/>
</dbReference>
<dbReference type="InterPro" id="IPR025669">
    <property type="entry name" value="AAA_dom"/>
</dbReference>
<feature type="domain" description="AAA" evidence="3">
    <location>
        <begin position="47"/>
        <end position="215"/>
    </location>
</feature>
<dbReference type="InterPro" id="IPR027417">
    <property type="entry name" value="P-loop_NTPase"/>
</dbReference>
<evidence type="ECO:0000256" key="2">
    <source>
        <dbReference type="ARBA" id="ARBA00022840"/>
    </source>
</evidence>
<dbReference type="InterPro" id="IPR025501">
    <property type="entry name" value="MinD_FleN"/>
</dbReference>
<name>A0AA35GJF6_9BURK</name>
<organism evidence="4 5">
    <name type="scientific">Comamonas aquatica</name>
    <dbReference type="NCBI Taxonomy" id="225991"/>
    <lineage>
        <taxon>Bacteria</taxon>
        <taxon>Pseudomonadati</taxon>
        <taxon>Pseudomonadota</taxon>
        <taxon>Betaproteobacteria</taxon>
        <taxon>Burkholderiales</taxon>
        <taxon>Comamonadaceae</taxon>
        <taxon>Comamonas</taxon>
    </lineage>
</organism>
<reference evidence="4" key="1">
    <citation type="submission" date="2020-05" db="EMBL/GenBank/DDBJ databases">
        <authorList>
            <person name="Delgado-Blas J."/>
        </authorList>
    </citation>
    <scope>NUCLEOTIDE SEQUENCE</scope>
    <source>
        <strain evidence="4">BB1454</strain>
    </source>
</reference>